<dbReference type="EMBL" id="JAKJXO020000012">
    <property type="protein sequence ID" value="KAL1598005.1"/>
    <property type="molecule type" value="Genomic_DNA"/>
</dbReference>
<name>A0ABR3R0S6_9PLEO</name>
<proteinExistence type="predicted"/>
<sequence>MDLAKVTDWATKEFPEAFKTLPDVANLAVEPKGNRRFRLYLGVTWCTWPKESSSHLLYVGRFNVYPGSCFPSEGARVFAYVTLDSFRNSEPALKVRYVGIAPGTNYWVDISHHLQTMHWGAPFCAMTNGNPKEGQPLITALVCWYLLAKGHLHEIEHYRDFKSEFKMACIKMRDASRSQHTKPTHPQIAVAPQRNEQGSPKVAERHQRENSGADNAQEVPSSQLKRARRELDEACDLIEESNKRLKTEIEKLQEDKQQWEATRKRLEDDKWTLSKDLCRERETIKSLKKESKIRKEACTAMEKRAIQAEQKVMTCEAQLEKEKEITVRALGEKARLEIELQDLKPAQNA</sequence>
<feature type="region of interest" description="Disordered" evidence="1">
    <location>
        <begin position="175"/>
        <end position="225"/>
    </location>
</feature>
<dbReference type="Proteomes" id="UP001521785">
    <property type="component" value="Unassembled WGS sequence"/>
</dbReference>
<feature type="compositionally biased region" description="Polar residues" evidence="1">
    <location>
        <begin position="212"/>
        <end position="224"/>
    </location>
</feature>
<comment type="caution">
    <text evidence="2">The sequence shown here is derived from an EMBL/GenBank/DDBJ whole genome shotgun (WGS) entry which is preliminary data.</text>
</comment>
<evidence type="ECO:0000256" key="1">
    <source>
        <dbReference type="SAM" id="MobiDB-lite"/>
    </source>
</evidence>
<feature type="compositionally biased region" description="Basic and acidic residues" evidence="1">
    <location>
        <begin position="202"/>
        <end position="211"/>
    </location>
</feature>
<reference evidence="2 3" key="1">
    <citation type="submission" date="2024-02" db="EMBL/GenBank/DDBJ databases">
        <title>De novo assembly and annotation of 12 fungi associated with fruit tree decline syndrome in Ontario, Canada.</title>
        <authorList>
            <person name="Sulman M."/>
            <person name="Ellouze W."/>
            <person name="Ilyukhin E."/>
        </authorList>
    </citation>
    <scope>NUCLEOTIDE SEQUENCE [LARGE SCALE GENOMIC DNA]</scope>
    <source>
        <strain evidence="2 3">M42-189</strain>
    </source>
</reference>
<gene>
    <name evidence="2" type="ORF">SLS60_008493</name>
</gene>
<evidence type="ECO:0000313" key="2">
    <source>
        <dbReference type="EMBL" id="KAL1598005.1"/>
    </source>
</evidence>
<protein>
    <submittedName>
        <fullName evidence="2">Uncharacterized protein</fullName>
    </submittedName>
</protein>
<accession>A0ABR3R0S6</accession>
<keyword evidence="3" id="KW-1185">Reference proteome</keyword>
<organism evidence="2 3">
    <name type="scientific">Paraconiothyrium brasiliense</name>
    <dbReference type="NCBI Taxonomy" id="300254"/>
    <lineage>
        <taxon>Eukaryota</taxon>
        <taxon>Fungi</taxon>
        <taxon>Dikarya</taxon>
        <taxon>Ascomycota</taxon>
        <taxon>Pezizomycotina</taxon>
        <taxon>Dothideomycetes</taxon>
        <taxon>Pleosporomycetidae</taxon>
        <taxon>Pleosporales</taxon>
        <taxon>Massarineae</taxon>
        <taxon>Didymosphaeriaceae</taxon>
        <taxon>Paraconiothyrium</taxon>
    </lineage>
</organism>
<evidence type="ECO:0000313" key="3">
    <source>
        <dbReference type="Proteomes" id="UP001521785"/>
    </source>
</evidence>